<dbReference type="EMBL" id="JACHID010000001">
    <property type="protein sequence ID" value="MBB5020762.1"/>
    <property type="molecule type" value="Genomic_DNA"/>
</dbReference>
<dbReference type="AlphaFoldDB" id="A0A7W8DFU7"/>
<dbReference type="GO" id="GO:0005886">
    <property type="term" value="C:plasma membrane"/>
    <property type="evidence" value="ECO:0007669"/>
    <property type="project" value="UniProtKB-SubCell"/>
</dbReference>
<keyword evidence="5 6" id="KW-0472">Membrane</keyword>
<evidence type="ECO:0000256" key="3">
    <source>
        <dbReference type="ARBA" id="ARBA00022692"/>
    </source>
</evidence>
<reference evidence="7 8" key="1">
    <citation type="submission" date="2020-08" db="EMBL/GenBank/DDBJ databases">
        <title>Genomic Encyclopedia of Type Strains, Phase IV (KMG-IV): sequencing the most valuable type-strain genomes for metagenomic binning, comparative biology and taxonomic classification.</title>
        <authorList>
            <person name="Goeker M."/>
        </authorList>
    </citation>
    <scope>NUCLEOTIDE SEQUENCE [LARGE SCALE GENOMIC DNA]</scope>
    <source>
        <strain evidence="7 8">DSM 22071</strain>
    </source>
</reference>
<keyword evidence="3 6" id="KW-0812">Transmembrane</keyword>
<comment type="subcellular location">
    <subcellularLocation>
        <location evidence="1">Cell membrane</location>
        <topology evidence="1">Multi-pass membrane protein</topology>
    </subcellularLocation>
</comment>
<feature type="transmembrane region" description="Helical" evidence="6">
    <location>
        <begin position="67"/>
        <end position="90"/>
    </location>
</feature>
<evidence type="ECO:0000256" key="1">
    <source>
        <dbReference type="ARBA" id="ARBA00004651"/>
    </source>
</evidence>
<sequence length="131" mass="14601">MKMIRLPRSLEAQLELILWLTLLVTLMAATYYPAESLSISIGVIIFTLAFRQIRLRITKSVNEGSGFGALYSGFIIRYILAGLLLAVAIYTQTASAVWILSGITICVAIMVTWSLLHLVWKKKIMHNGDAE</sequence>
<gene>
    <name evidence="7" type="ORF">HNR37_000065</name>
</gene>
<evidence type="ECO:0000256" key="5">
    <source>
        <dbReference type="ARBA" id="ARBA00023136"/>
    </source>
</evidence>
<comment type="caution">
    <text evidence="7">The sequence shown here is derived from an EMBL/GenBank/DDBJ whole genome shotgun (WGS) entry which is preliminary data.</text>
</comment>
<dbReference type="Proteomes" id="UP000528322">
    <property type="component" value="Unassembled WGS sequence"/>
</dbReference>
<proteinExistence type="predicted"/>
<protein>
    <submittedName>
        <fullName evidence="7">Small-conductance mechanosensitive channel</fullName>
    </submittedName>
</protein>
<feature type="transmembrane region" description="Helical" evidence="6">
    <location>
        <begin position="96"/>
        <end position="116"/>
    </location>
</feature>
<evidence type="ECO:0000256" key="4">
    <source>
        <dbReference type="ARBA" id="ARBA00022989"/>
    </source>
</evidence>
<accession>A0A7W8DFU7</accession>
<keyword evidence="4 6" id="KW-1133">Transmembrane helix</keyword>
<evidence type="ECO:0000256" key="6">
    <source>
        <dbReference type="SAM" id="Phobius"/>
    </source>
</evidence>
<organism evidence="7 8">
    <name type="scientific">Desulfurispira natronophila</name>
    <dbReference type="NCBI Taxonomy" id="682562"/>
    <lineage>
        <taxon>Bacteria</taxon>
        <taxon>Pseudomonadati</taxon>
        <taxon>Chrysiogenota</taxon>
        <taxon>Chrysiogenia</taxon>
        <taxon>Chrysiogenales</taxon>
        <taxon>Chrysiogenaceae</taxon>
        <taxon>Desulfurispira</taxon>
    </lineage>
</organism>
<evidence type="ECO:0000313" key="8">
    <source>
        <dbReference type="Proteomes" id="UP000528322"/>
    </source>
</evidence>
<evidence type="ECO:0000313" key="7">
    <source>
        <dbReference type="EMBL" id="MBB5020762.1"/>
    </source>
</evidence>
<feature type="transmembrane region" description="Helical" evidence="6">
    <location>
        <begin position="37"/>
        <end position="55"/>
    </location>
</feature>
<evidence type="ECO:0000256" key="2">
    <source>
        <dbReference type="ARBA" id="ARBA00022475"/>
    </source>
</evidence>
<dbReference type="InterPro" id="IPR005598">
    <property type="entry name" value="ATP_synth_I"/>
</dbReference>
<keyword evidence="8" id="KW-1185">Reference proteome</keyword>
<dbReference type="RefSeq" id="WP_183728168.1">
    <property type="nucleotide sequence ID" value="NZ_JACHID010000001.1"/>
</dbReference>
<name>A0A7W8DFU7_9BACT</name>
<keyword evidence="2" id="KW-1003">Cell membrane</keyword>
<dbReference type="Pfam" id="PF03899">
    <property type="entry name" value="ATP-synt_I"/>
    <property type="match status" value="1"/>
</dbReference>
<feature type="transmembrane region" description="Helical" evidence="6">
    <location>
        <begin position="12"/>
        <end position="31"/>
    </location>
</feature>